<keyword evidence="2" id="KW-1185">Reference proteome</keyword>
<reference evidence="1 2" key="1">
    <citation type="journal article" date="2018" name="Sci. Rep.">
        <title>Genomic signatures of local adaptation to the degree of environmental predictability in rotifers.</title>
        <authorList>
            <person name="Franch-Gras L."/>
            <person name="Hahn C."/>
            <person name="Garcia-Roger E.M."/>
            <person name="Carmona M.J."/>
            <person name="Serra M."/>
            <person name="Gomez A."/>
        </authorList>
    </citation>
    <scope>NUCLEOTIDE SEQUENCE [LARGE SCALE GENOMIC DNA]</scope>
    <source>
        <strain evidence="1">HYR1</strain>
    </source>
</reference>
<dbReference type="AlphaFoldDB" id="A0A3M7Q5X5"/>
<sequence>MRVLYPHCRCSNDCQTRYLINKCVKTGQVLIKSLNPHVPVCPNISDETNKLLKKPGISKKYKQNRTLFTNKFYLIMVMTHQSYRRYRDGDINSIDGLLEHVTPRLISNLDFISLGKDESFYFGAEIYEGSEEKHFHLGITSLALLSNVNNGLTFHFDCTYKIVKYGFPTKVLPYLLFITSDEQELDYNFFWKSIIEAMKLIEP</sequence>
<evidence type="ECO:0000313" key="1">
    <source>
        <dbReference type="EMBL" id="RNA06649.1"/>
    </source>
</evidence>
<organism evidence="1 2">
    <name type="scientific">Brachionus plicatilis</name>
    <name type="common">Marine rotifer</name>
    <name type="synonym">Brachionus muelleri</name>
    <dbReference type="NCBI Taxonomy" id="10195"/>
    <lineage>
        <taxon>Eukaryota</taxon>
        <taxon>Metazoa</taxon>
        <taxon>Spiralia</taxon>
        <taxon>Gnathifera</taxon>
        <taxon>Rotifera</taxon>
        <taxon>Eurotatoria</taxon>
        <taxon>Monogononta</taxon>
        <taxon>Pseudotrocha</taxon>
        <taxon>Ploima</taxon>
        <taxon>Brachionidae</taxon>
        <taxon>Brachionus</taxon>
    </lineage>
</organism>
<evidence type="ECO:0008006" key="3">
    <source>
        <dbReference type="Google" id="ProtNLM"/>
    </source>
</evidence>
<comment type="caution">
    <text evidence="1">The sequence shown here is derived from an EMBL/GenBank/DDBJ whole genome shotgun (WGS) entry which is preliminary data.</text>
</comment>
<proteinExistence type="predicted"/>
<dbReference type="EMBL" id="REGN01007324">
    <property type="protein sequence ID" value="RNA06649.1"/>
    <property type="molecule type" value="Genomic_DNA"/>
</dbReference>
<gene>
    <name evidence="1" type="ORF">BpHYR1_029197</name>
</gene>
<accession>A0A3M7Q5X5</accession>
<name>A0A3M7Q5X5_BRAPC</name>
<dbReference type="Proteomes" id="UP000276133">
    <property type="component" value="Unassembled WGS sequence"/>
</dbReference>
<evidence type="ECO:0000313" key="2">
    <source>
        <dbReference type="Proteomes" id="UP000276133"/>
    </source>
</evidence>
<protein>
    <recommendedName>
        <fullName evidence="3">MULE transposase domain-containing protein</fullName>
    </recommendedName>
</protein>